<reference evidence="2" key="1">
    <citation type="submission" date="2019-08" db="EMBL/GenBank/DDBJ databases">
        <authorList>
            <person name="Kucharzyk K."/>
            <person name="Murdoch R.W."/>
            <person name="Higgins S."/>
            <person name="Loffler F."/>
        </authorList>
    </citation>
    <scope>NUCLEOTIDE SEQUENCE</scope>
</reference>
<feature type="region of interest" description="Disordered" evidence="1">
    <location>
        <begin position="1"/>
        <end position="140"/>
    </location>
</feature>
<name>A0A645GUF9_9ZZZZ</name>
<proteinExistence type="predicted"/>
<feature type="compositionally biased region" description="Low complexity" evidence="1">
    <location>
        <begin position="111"/>
        <end position="125"/>
    </location>
</feature>
<protein>
    <submittedName>
        <fullName evidence="2">Uncharacterized protein</fullName>
    </submittedName>
</protein>
<dbReference type="AlphaFoldDB" id="A0A645GUF9"/>
<gene>
    <name evidence="2" type="ORF">SDC9_177075</name>
</gene>
<evidence type="ECO:0000313" key="2">
    <source>
        <dbReference type="EMBL" id="MPN29622.1"/>
    </source>
</evidence>
<organism evidence="2">
    <name type="scientific">bioreactor metagenome</name>
    <dbReference type="NCBI Taxonomy" id="1076179"/>
    <lineage>
        <taxon>unclassified sequences</taxon>
        <taxon>metagenomes</taxon>
        <taxon>ecological metagenomes</taxon>
    </lineage>
</organism>
<comment type="caution">
    <text evidence="2">The sequence shown here is derived from an EMBL/GenBank/DDBJ whole genome shotgun (WGS) entry which is preliminary data.</text>
</comment>
<dbReference type="EMBL" id="VSSQ01080406">
    <property type="protein sequence ID" value="MPN29622.1"/>
    <property type="molecule type" value="Genomic_DNA"/>
</dbReference>
<sequence>MRFAPASVADRMPSVCSPISSTIPRSGCTASKPAVRESRPDIMPHPSPAARSACCTAPAPSCSRTTMARPSNRTPFRQDSTIRASAHSMHSWPSPGVPTTSRSPMRKRWTRSSCSAAPRASCRPSNPHTRSPGPAGSRCG</sequence>
<feature type="compositionally biased region" description="Polar residues" evidence="1">
    <location>
        <begin position="62"/>
        <end position="83"/>
    </location>
</feature>
<accession>A0A645GUF9</accession>
<evidence type="ECO:0000256" key="1">
    <source>
        <dbReference type="SAM" id="MobiDB-lite"/>
    </source>
</evidence>